<dbReference type="SUPFAM" id="SSF111369">
    <property type="entry name" value="HlyD-like secretion proteins"/>
    <property type="match status" value="1"/>
</dbReference>
<keyword evidence="2" id="KW-1133">Transmembrane helix</keyword>
<dbReference type="EMBL" id="FXTT01000003">
    <property type="protein sequence ID" value="SMP24025.1"/>
    <property type="molecule type" value="Genomic_DNA"/>
</dbReference>
<keyword evidence="2" id="KW-0812">Transmembrane</keyword>
<dbReference type="InterPro" id="IPR006143">
    <property type="entry name" value="RND_pump_MFP"/>
</dbReference>
<dbReference type="RefSeq" id="WP_155193714.1">
    <property type="nucleotide sequence ID" value="NZ_BAAAEA010000002.1"/>
</dbReference>
<proteinExistence type="inferred from homology"/>
<evidence type="ECO:0000256" key="1">
    <source>
        <dbReference type="ARBA" id="ARBA00009477"/>
    </source>
</evidence>
<sequence length="381" mass="41479">MSDTYIQKSETSARQWIWIILSITVLGAILLLVLEAEDTANVTIEETPPPRPVVTIVEVVPADAVAKISAFAELRPRWDAEIRAAVSGRITKVHPAALAGERVAAGTPLFSIDKNQYETDVAAAELRLEEAKLSRWRAQNAVALARRDYARAGTEPPNELALRLPELRIAERLVASAEAGLRSSQHQLADTDVVAPFSGFVTRRMASLGQTVTAGEGLIHLSDDHQYELMVELSQTDWALLDHPVAGQEADILHRDGTQLGQARVRQGGGFLDPQTRQQRLFLDVIGPNAALLAGDFVQAVFLGRTIPATLTLPETALTREGHVWLVDPDELLVRTTPEILFRSGSSITIAANSTEPKRIAVTPLASFMPGQQVSPRPVEE</sequence>
<dbReference type="InterPro" id="IPR058625">
    <property type="entry name" value="MdtA-like_BSH"/>
</dbReference>
<evidence type="ECO:0000256" key="2">
    <source>
        <dbReference type="SAM" id="Phobius"/>
    </source>
</evidence>
<evidence type="ECO:0000259" key="3">
    <source>
        <dbReference type="Pfam" id="PF25917"/>
    </source>
</evidence>
<comment type="caution">
    <text evidence="4">The sequence shown here is derived from an EMBL/GenBank/DDBJ whole genome shotgun (WGS) entry which is preliminary data.</text>
</comment>
<dbReference type="NCBIfam" id="TIGR01730">
    <property type="entry name" value="RND_mfp"/>
    <property type="match status" value="1"/>
</dbReference>
<comment type="similarity">
    <text evidence="1">Belongs to the membrane fusion protein (MFP) (TC 8.A.1) family.</text>
</comment>
<keyword evidence="5" id="KW-1185">Reference proteome</keyword>
<protein>
    <submittedName>
        <fullName evidence="4">RND family efflux transporter, MFP subunit</fullName>
    </submittedName>
</protein>
<dbReference type="Gene3D" id="2.40.50.100">
    <property type="match status" value="1"/>
</dbReference>
<dbReference type="PANTHER" id="PTHR30469">
    <property type="entry name" value="MULTIDRUG RESISTANCE PROTEIN MDTA"/>
    <property type="match status" value="1"/>
</dbReference>
<dbReference type="Proteomes" id="UP001157914">
    <property type="component" value="Unassembled WGS sequence"/>
</dbReference>
<evidence type="ECO:0000313" key="4">
    <source>
        <dbReference type="EMBL" id="SMP24025.1"/>
    </source>
</evidence>
<reference evidence="4 5" key="1">
    <citation type="submission" date="2017-05" db="EMBL/GenBank/DDBJ databases">
        <authorList>
            <person name="Varghese N."/>
            <person name="Submissions S."/>
        </authorList>
    </citation>
    <scope>NUCLEOTIDE SEQUENCE [LARGE SCALE GENOMIC DNA]</scope>
    <source>
        <strain evidence="4 5">DSM 15949</strain>
    </source>
</reference>
<feature type="transmembrane region" description="Helical" evidence="2">
    <location>
        <begin position="16"/>
        <end position="34"/>
    </location>
</feature>
<accession>A0ABY1P3P4</accession>
<name>A0ABY1P3P4_9HYPH</name>
<dbReference type="PANTHER" id="PTHR30469:SF12">
    <property type="entry name" value="MULTIDRUG RESISTANCE PROTEIN MDTA"/>
    <property type="match status" value="1"/>
</dbReference>
<organism evidence="4 5">
    <name type="scientific">Roseibium denhamense</name>
    <dbReference type="NCBI Taxonomy" id="76305"/>
    <lineage>
        <taxon>Bacteria</taxon>
        <taxon>Pseudomonadati</taxon>
        <taxon>Pseudomonadota</taxon>
        <taxon>Alphaproteobacteria</taxon>
        <taxon>Hyphomicrobiales</taxon>
        <taxon>Stappiaceae</taxon>
        <taxon>Roseibium</taxon>
    </lineage>
</organism>
<dbReference type="Pfam" id="PF25917">
    <property type="entry name" value="BSH_RND"/>
    <property type="match status" value="1"/>
</dbReference>
<gene>
    <name evidence="4" type="ORF">SAMN06265374_2358</name>
</gene>
<dbReference type="Gene3D" id="2.40.30.170">
    <property type="match status" value="1"/>
</dbReference>
<evidence type="ECO:0000313" key="5">
    <source>
        <dbReference type="Proteomes" id="UP001157914"/>
    </source>
</evidence>
<feature type="domain" description="Multidrug resistance protein MdtA-like barrel-sandwich hybrid" evidence="3">
    <location>
        <begin position="80"/>
        <end position="216"/>
    </location>
</feature>
<keyword evidence="2" id="KW-0472">Membrane</keyword>
<dbReference type="Gene3D" id="1.10.287.470">
    <property type="entry name" value="Helix hairpin bin"/>
    <property type="match status" value="1"/>
</dbReference>